<accession>A0ABT2GXU2</accession>
<dbReference type="PANTHER" id="PTHR43433:SF3">
    <property type="entry name" value="NON-HEME CHLOROPEROXIDASE"/>
    <property type="match status" value="1"/>
</dbReference>
<evidence type="ECO:0000313" key="5">
    <source>
        <dbReference type="Proteomes" id="UP001165586"/>
    </source>
</evidence>
<protein>
    <submittedName>
        <fullName evidence="4">Alpha/beta hydrolase</fullName>
    </submittedName>
</protein>
<dbReference type="InterPro" id="IPR050471">
    <property type="entry name" value="AB_hydrolase"/>
</dbReference>
<evidence type="ECO:0000256" key="2">
    <source>
        <dbReference type="ARBA" id="ARBA00038128"/>
    </source>
</evidence>
<evidence type="ECO:0000256" key="1">
    <source>
        <dbReference type="ARBA" id="ARBA00022559"/>
    </source>
</evidence>
<feature type="domain" description="AB hydrolase-1" evidence="3">
    <location>
        <begin position="22"/>
        <end position="254"/>
    </location>
</feature>
<keyword evidence="5" id="KW-1185">Reference proteome</keyword>
<keyword evidence="1" id="KW-0575">Peroxidase</keyword>
<dbReference type="EMBL" id="JANLCJ010000001">
    <property type="protein sequence ID" value="MCS5732786.1"/>
    <property type="molecule type" value="Genomic_DNA"/>
</dbReference>
<dbReference type="PRINTS" id="PR00111">
    <property type="entry name" value="ABHYDROLASE"/>
</dbReference>
<evidence type="ECO:0000259" key="3">
    <source>
        <dbReference type="Pfam" id="PF00561"/>
    </source>
</evidence>
<name>A0ABT2GXU2_9MICO</name>
<dbReference type="InterPro" id="IPR029058">
    <property type="entry name" value="AB_hydrolase_fold"/>
</dbReference>
<dbReference type="InterPro" id="IPR000639">
    <property type="entry name" value="Epox_hydrolase-like"/>
</dbReference>
<proteinExistence type="inferred from homology"/>
<organism evidence="4 5">
    <name type="scientific">Herbiconiux daphne</name>
    <dbReference type="NCBI Taxonomy" id="2970914"/>
    <lineage>
        <taxon>Bacteria</taxon>
        <taxon>Bacillati</taxon>
        <taxon>Actinomycetota</taxon>
        <taxon>Actinomycetes</taxon>
        <taxon>Micrococcales</taxon>
        <taxon>Microbacteriaceae</taxon>
        <taxon>Herbiconiux</taxon>
    </lineage>
</organism>
<dbReference type="Gene3D" id="3.40.50.1820">
    <property type="entry name" value="alpha/beta hydrolase"/>
    <property type="match status" value="1"/>
</dbReference>
<keyword evidence="4" id="KW-0378">Hydrolase</keyword>
<dbReference type="RefSeq" id="WP_259537440.1">
    <property type="nucleotide sequence ID" value="NZ_JANLCJ010000001.1"/>
</dbReference>
<dbReference type="Pfam" id="PF00561">
    <property type="entry name" value="Abhydrolase_1"/>
    <property type="match status" value="1"/>
</dbReference>
<comment type="caution">
    <text evidence="4">The sequence shown here is derived from an EMBL/GenBank/DDBJ whole genome shotgun (WGS) entry which is preliminary data.</text>
</comment>
<comment type="similarity">
    <text evidence="2">Belongs to the AB hydrolase superfamily. Bacterial non-heme haloperoxidase / perhydrolase family.</text>
</comment>
<reference evidence="4" key="1">
    <citation type="submission" date="2022-08" db="EMBL/GenBank/DDBJ databases">
        <authorList>
            <person name="Deng Y."/>
            <person name="Han X.-F."/>
            <person name="Zhang Y.-Q."/>
        </authorList>
    </citation>
    <scope>NUCLEOTIDE SEQUENCE</scope>
    <source>
        <strain evidence="4">CPCC 203386</strain>
    </source>
</reference>
<dbReference type="GO" id="GO:0016787">
    <property type="term" value="F:hydrolase activity"/>
    <property type="evidence" value="ECO:0007669"/>
    <property type="project" value="UniProtKB-KW"/>
</dbReference>
<sequence>MPYITITDGTRIYYTDQGEGRPVLLSHGWPLSSDAWAREIKLIADAGYRAIAHDRRGHGRSSKTYAGNDLDTHVGDLRELVLTLDLTDLTLIGHGAGAGEVVRYAARHGQGRVVSIITVGGVAPLLLQTVTNPDGVPLDALDAMREAVLENASQYWIDLAGPFFGGDRRGATVTRGDSDDLWRQGQNLNLAAAYDGIRAFSETDLTDDLRALEVPVLLAHGADDRIVPSAATSEIAITLLAQGTLTIYPDAPHGIVGAYRRALDDDIIAFLSS</sequence>
<keyword evidence="1" id="KW-0560">Oxidoreductase</keyword>
<dbReference type="PANTHER" id="PTHR43433">
    <property type="entry name" value="HYDROLASE, ALPHA/BETA FOLD FAMILY PROTEIN"/>
    <property type="match status" value="1"/>
</dbReference>
<dbReference type="PRINTS" id="PR00412">
    <property type="entry name" value="EPOXHYDRLASE"/>
</dbReference>
<dbReference type="Proteomes" id="UP001165586">
    <property type="component" value="Unassembled WGS sequence"/>
</dbReference>
<evidence type="ECO:0000313" key="4">
    <source>
        <dbReference type="EMBL" id="MCS5732786.1"/>
    </source>
</evidence>
<gene>
    <name evidence="4" type="ORF">N1032_03395</name>
</gene>
<dbReference type="InterPro" id="IPR000073">
    <property type="entry name" value="AB_hydrolase_1"/>
</dbReference>
<dbReference type="SUPFAM" id="SSF53474">
    <property type="entry name" value="alpha/beta-Hydrolases"/>
    <property type="match status" value="1"/>
</dbReference>